<name>A0A232M198_9EURO</name>
<proteinExistence type="inferred from homology"/>
<evidence type="ECO:0000256" key="2">
    <source>
        <dbReference type="ARBA" id="ARBA00022676"/>
    </source>
</evidence>
<keyword evidence="3" id="KW-0808">Transferase</keyword>
<feature type="compositionally biased region" description="Pro residues" evidence="4">
    <location>
        <begin position="1"/>
        <end position="13"/>
    </location>
</feature>
<organism evidence="6 7">
    <name type="scientific">Elaphomyces granulatus</name>
    <dbReference type="NCBI Taxonomy" id="519963"/>
    <lineage>
        <taxon>Eukaryota</taxon>
        <taxon>Fungi</taxon>
        <taxon>Dikarya</taxon>
        <taxon>Ascomycota</taxon>
        <taxon>Pezizomycotina</taxon>
        <taxon>Eurotiomycetes</taxon>
        <taxon>Eurotiomycetidae</taxon>
        <taxon>Eurotiales</taxon>
        <taxon>Elaphomycetaceae</taxon>
        <taxon>Elaphomyces</taxon>
    </lineage>
</organism>
<evidence type="ECO:0000256" key="3">
    <source>
        <dbReference type="ARBA" id="ARBA00022679"/>
    </source>
</evidence>
<evidence type="ECO:0000256" key="1">
    <source>
        <dbReference type="ARBA" id="ARBA00005664"/>
    </source>
</evidence>
<evidence type="ECO:0008006" key="8">
    <source>
        <dbReference type="Google" id="ProtNLM"/>
    </source>
</evidence>
<dbReference type="GO" id="GO:0000917">
    <property type="term" value="P:division septum assembly"/>
    <property type="evidence" value="ECO:0007669"/>
    <property type="project" value="EnsemblFungi"/>
</dbReference>
<dbReference type="GO" id="GO:0000136">
    <property type="term" value="C:mannan polymerase complex"/>
    <property type="evidence" value="ECO:0007669"/>
    <property type="project" value="EnsemblFungi"/>
</dbReference>
<feature type="region of interest" description="Disordered" evidence="4">
    <location>
        <begin position="1"/>
        <end position="45"/>
    </location>
</feature>
<evidence type="ECO:0000256" key="5">
    <source>
        <dbReference type="SAM" id="Phobius"/>
    </source>
</evidence>
<gene>
    <name evidence="6" type="ORF">Egran_02058</name>
</gene>
<keyword evidence="2" id="KW-0328">Glycosyltransferase</keyword>
<dbReference type="PANTHER" id="PTHR31306">
    <property type="entry name" value="ALPHA-1,6-MANNOSYLTRANSFERASE MNN11-RELATED"/>
    <property type="match status" value="1"/>
</dbReference>
<dbReference type="PANTHER" id="PTHR31306:SF5">
    <property type="entry name" value="ALPHA-1,6-MANNOSYLTRANSFERASE MNN10-RELATED"/>
    <property type="match status" value="1"/>
</dbReference>
<keyword evidence="5" id="KW-1133">Transmembrane helix</keyword>
<feature type="transmembrane region" description="Helical" evidence="5">
    <location>
        <begin position="113"/>
        <end position="131"/>
    </location>
</feature>
<dbReference type="AlphaFoldDB" id="A0A232M198"/>
<dbReference type="EMBL" id="NPHW01003083">
    <property type="protein sequence ID" value="OXV10181.1"/>
    <property type="molecule type" value="Genomic_DNA"/>
</dbReference>
<evidence type="ECO:0000313" key="7">
    <source>
        <dbReference type="Proteomes" id="UP000243515"/>
    </source>
</evidence>
<comment type="similarity">
    <text evidence="1">Belongs to the glycosyltransferase 34 family.</text>
</comment>
<dbReference type="GO" id="GO:0000009">
    <property type="term" value="F:alpha-1,6-mannosyltransferase activity"/>
    <property type="evidence" value="ECO:0007669"/>
    <property type="project" value="EnsemblFungi"/>
</dbReference>
<evidence type="ECO:0000256" key="4">
    <source>
        <dbReference type="SAM" id="MobiDB-lite"/>
    </source>
</evidence>
<keyword evidence="5" id="KW-0812">Transmembrane</keyword>
<reference evidence="6 7" key="1">
    <citation type="journal article" date="2015" name="Environ. Microbiol.">
        <title>Metagenome sequence of Elaphomyces granulatus from sporocarp tissue reveals Ascomycota ectomycorrhizal fingerprints of genome expansion and a Proteobacteria-rich microbiome.</title>
        <authorList>
            <person name="Quandt C.A."/>
            <person name="Kohler A."/>
            <person name="Hesse C.N."/>
            <person name="Sharpton T.J."/>
            <person name="Martin F."/>
            <person name="Spatafora J.W."/>
        </authorList>
    </citation>
    <scope>NUCLEOTIDE SEQUENCE [LARGE SCALE GENOMIC DNA]</scope>
    <source>
        <strain evidence="6 7">OSC145934</strain>
    </source>
</reference>
<accession>A0A232M198</accession>
<comment type="caution">
    <text evidence="6">The sequence shown here is derived from an EMBL/GenBank/DDBJ whole genome shotgun (WGS) entry which is preliminary data.</text>
</comment>
<dbReference type="Pfam" id="PF05637">
    <property type="entry name" value="Glyco_transf_34"/>
    <property type="match status" value="1"/>
</dbReference>
<dbReference type="GO" id="GO:0000032">
    <property type="term" value="P:cell wall mannoprotein biosynthetic process"/>
    <property type="evidence" value="ECO:0007669"/>
    <property type="project" value="EnsemblFungi"/>
</dbReference>
<dbReference type="OrthoDB" id="407658at2759"/>
<dbReference type="GO" id="GO:0007114">
    <property type="term" value="P:cell budding"/>
    <property type="evidence" value="ECO:0007669"/>
    <property type="project" value="EnsemblFungi"/>
</dbReference>
<dbReference type="InterPro" id="IPR029044">
    <property type="entry name" value="Nucleotide-diphossugar_trans"/>
</dbReference>
<sequence>MPPSRPSSRPPSPLQGGGWSSPGLTIGSSSPHTLASWSGETSKSDDARVYPSFSTRNSGFFSRQKRRLSASLPRFRFMPSRDYQEKEKLGRGRWQLKTRLVSVLGPLLRRTRVRLLLVAIVVLVYYLRFWTGVVESYRRTSLGGGKSVVIIVASNIEGGVMEWKGAREWAIERVTLRNKRKYAKHWGHELEIVNLVARKKYAHEWREGWEKADMIREAMRKYPNAEWFWWLDHNTFIMEYSNSLRNHIFKNLASVTYRDINVYNPLNISHPPNHFFLDPRSRSPDGDGDPSSISLILSQDCSGFNLGSFFMRRSEWSDRLLDIWWDPVLYEQKHMEWEHKEQDSLEHLYAHQPWIRSGVAFLPQRHINSFPPGACGDGNDPQIHYKQHDRDFLVNMAGCEFGRDCWAELYQYRELSNWINRTHWERFKDSLSGFWKSISGSKEKEKHS</sequence>
<feature type="compositionally biased region" description="Polar residues" evidence="4">
    <location>
        <begin position="22"/>
        <end position="41"/>
    </location>
</feature>
<dbReference type="InterPro" id="IPR008630">
    <property type="entry name" value="Glyco_trans_34"/>
</dbReference>
<dbReference type="Proteomes" id="UP000243515">
    <property type="component" value="Unassembled WGS sequence"/>
</dbReference>
<dbReference type="GO" id="GO:0006487">
    <property type="term" value="P:protein N-linked glycosylation"/>
    <property type="evidence" value="ECO:0007669"/>
    <property type="project" value="EnsemblFungi"/>
</dbReference>
<evidence type="ECO:0000313" key="6">
    <source>
        <dbReference type="EMBL" id="OXV10181.1"/>
    </source>
</evidence>
<keyword evidence="5" id="KW-0472">Membrane</keyword>
<protein>
    <recommendedName>
        <fullName evidence="8">Galactosyl transferase GMA12/MNN10 family protein</fullName>
    </recommendedName>
</protein>
<dbReference type="Gene3D" id="3.90.550.10">
    <property type="entry name" value="Spore Coat Polysaccharide Biosynthesis Protein SpsA, Chain A"/>
    <property type="match status" value="1"/>
</dbReference>
<keyword evidence="7" id="KW-1185">Reference proteome</keyword>